<dbReference type="STRING" id="452638.Pnec_1302"/>
<protein>
    <submittedName>
        <fullName evidence="1">Uncharacterized protein</fullName>
    </submittedName>
</protein>
<accession>B1XVP5</accession>
<dbReference type="EMBL" id="CP001010">
    <property type="protein sequence ID" value="ACB44422.1"/>
    <property type="molecule type" value="Genomic_DNA"/>
</dbReference>
<sequence>MPVPNTNDPEVLNHYYYRRASAEENLKNSTGALENLRKAAIDYPSTQVIMNCPYCLSEVSEEAYVCKTCSRDLYLFKPMMAKISALEEKLATIPSTELYELRIAELEHEATPRIKSFSEDPC</sequence>
<dbReference type="HOGENOM" id="CLU_2024596_0_0_4"/>
<dbReference type="OrthoDB" id="8891096at2"/>
<proteinExistence type="predicted"/>
<dbReference type="KEGG" id="pne:Pnec_1302"/>
<name>B1XVP5_POLNS</name>
<evidence type="ECO:0000313" key="1">
    <source>
        <dbReference type="EMBL" id="ACB44422.1"/>
    </source>
</evidence>
<organism evidence="1">
    <name type="scientific">Polynucleobacter necessarius subsp. necessarius (strain STIR1)</name>
    <dbReference type="NCBI Taxonomy" id="452638"/>
    <lineage>
        <taxon>Bacteria</taxon>
        <taxon>Pseudomonadati</taxon>
        <taxon>Pseudomonadota</taxon>
        <taxon>Betaproteobacteria</taxon>
        <taxon>Burkholderiales</taxon>
        <taxon>Burkholderiaceae</taxon>
        <taxon>Polynucleobacter</taxon>
    </lineage>
</organism>
<dbReference type="AlphaFoldDB" id="B1XVP5"/>
<dbReference type="eggNOG" id="ENOG5032UNX">
    <property type="taxonomic scope" value="Bacteria"/>
</dbReference>
<gene>
    <name evidence="1" type="ordered locus">Pnec_1302</name>
</gene>
<reference evidence="1" key="1">
    <citation type="submission" date="2008-03" db="EMBL/GenBank/DDBJ databases">
        <title>Complete sequence of Polynucleobacter necessarius STIR1.</title>
        <authorList>
            <consortium name="US DOE Joint Genome Institute"/>
            <person name="Copeland A."/>
            <person name="Lucas S."/>
            <person name="Lapidus A."/>
            <person name="Barry K."/>
            <person name="Detter J.C."/>
            <person name="Glavina del Rio T."/>
            <person name="Hammon N."/>
            <person name="Israni S."/>
            <person name="Dalin E."/>
            <person name="Tice H."/>
            <person name="Pitluck S."/>
            <person name="Chain P."/>
            <person name="Malfatti S."/>
            <person name="Shin M."/>
            <person name="Vergez L."/>
            <person name="Schmutz J."/>
            <person name="Larimer F."/>
            <person name="Land M."/>
            <person name="Hauser L."/>
            <person name="Kyrpides N."/>
            <person name="Kim E."/>
            <person name="Hahn M."/>
            <person name="Richardson P."/>
        </authorList>
    </citation>
    <scope>NUCLEOTIDE SEQUENCE [LARGE SCALE GENOMIC DNA]</scope>
    <source>
        <strain evidence="1">STIR1</strain>
    </source>
</reference>